<name>A0A117IND4_MYCTH</name>
<evidence type="ECO:0000256" key="1">
    <source>
        <dbReference type="SAM" id="MobiDB-lite"/>
    </source>
</evidence>
<feature type="compositionally biased region" description="Basic and acidic residues" evidence="1">
    <location>
        <begin position="59"/>
        <end position="70"/>
    </location>
</feature>
<evidence type="ECO:0000313" key="2">
    <source>
        <dbReference type="EMBL" id="GAT16646.1"/>
    </source>
</evidence>
<dbReference type="STRING" id="1797.RMCT_3615"/>
<accession>A0A117IND4</accession>
<protein>
    <submittedName>
        <fullName evidence="2">Mlr0812 protein</fullName>
    </submittedName>
</protein>
<feature type="compositionally biased region" description="Basic and acidic residues" evidence="1">
    <location>
        <begin position="1"/>
        <end position="14"/>
    </location>
</feature>
<sequence>MSRGADTPKPETQKSRAGAWSRLGAKPSGRNIQAPPPREYKPRTDGPTIPDPTAILDGETFRSRKPSDWKRGRRRKD</sequence>
<feature type="region of interest" description="Disordered" evidence="1">
    <location>
        <begin position="1"/>
        <end position="77"/>
    </location>
</feature>
<comment type="caution">
    <text evidence="2">The sequence shown here is derived from an EMBL/GenBank/DDBJ whole genome shotgun (WGS) entry which is preliminary data.</text>
</comment>
<gene>
    <name evidence="2" type="ORF">RMCT_3615</name>
</gene>
<dbReference type="AlphaFoldDB" id="A0A117IND4"/>
<dbReference type="RefSeq" id="WP_131588038.1">
    <property type="nucleotide sequence ID" value="NZ_BCTB01000048.1"/>
</dbReference>
<dbReference type="Proteomes" id="UP000069654">
    <property type="component" value="Unassembled WGS sequence"/>
</dbReference>
<reference evidence="3" key="2">
    <citation type="submission" date="2016-02" db="EMBL/GenBank/DDBJ databases">
        <title>Draft genome sequence of five rapidly growing Mycobacterium species.</title>
        <authorList>
            <person name="Katahira K."/>
            <person name="Gotou Y."/>
            <person name="Iida K."/>
            <person name="Ogura Y."/>
            <person name="Hayashi T."/>
        </authorList>
    </citation>
    <scope>NUCLEOTIDE SEQUENCE [LARGE SCALE GENOMIC DNA]</scope>
    <source>
        <strain evidence="3">JCM6362</strain>
    </source>
</reference>
<reference evidence="2 3" key="1">
    <citation type="journal article" date="2016" name="Genome Announc.">
        <title>Draft Genome Sequences of Five Rapidly Growing Mycobacterium Species, M. thermoresistibile, M. fortuitum subsp. acetamidolyticum, M. canariasense, M. brisbanense, and M. novocastrense.</title>
        <authorList>
            <person name="Katahira K."/>
            <person name="Ogura Y."/>
            <person name="Gotoh Y."/>
            <person name="Hayashi T."/>
        </authorList>
    </citation>
    <scope>NUCLEOTIDE SEQUENCE [LARGE SCALE GENOMIC DNA]</scope>
    <source>
        <strain evidence="2 3">JCM6362</strain>
    </source>
</reference>
<proteinExistence type="predicted"/>
<organism evidence="2 3">
    <name type="scientific">Mycolicibacterium thermoresistibile</name>
    <name type="common">Mycobacterium thermoresistibile</name>
    <dbReference type="NCBI Taxonomy" id="1797"/>
    <lineage>
        <taxon>Bacteria</taxon>
        <taxon>Bacillati</taxon>
        <taxon>Actinomycetota</taxon>
        <taxon>Actinomycetes</taxon>
        <taxon>Mycobacteriales</taxon>
        <taxon>Mycobacteriaceae</taxon>
        <taxon>Mycolicibacterium</taxon>
    </lineage>
</organism>
<dbReference type="EMBL" id="BCTB01000048">
    <property type="protein sequence ID" value="GAT16646.1"/>
    <property type="molecule type" value="Genomic_DNA"/>
</dbReference>
<evidence type="ECO:0000313" key="3">
    <source>
        <dbReference type="Proteomes" id="UP000069654"/>
    </source>
</evidence>